<dbReference type="EMBL" id="CP000708">
    <property type="protein sequence ID" value="ABQ60963.1"/>
    <property type="molecule type" value="Genomic_DNA"/>
</dbReference>
<dbReference type="PROSITE" id="PS50112">
    <property type="entry name" value="PAS"/>
    <property type="match status" value="2"/>
</dbReference>
<dbReference type="InterPro" id="IPR036097">
    <property type="entry name" value="HisK_dim/P_sf"/>
</dbReference>
<dbReference type="NCBIfam" id="NF046020">
    <property type="entry name" value="HisKinCckABruc"/>
    <property type="match status" value="1"/>
</dbReference>
<dbReference type="Pfam" id="PF00512">
    <property type="entry name" value="HisKA"/>
    <property type="match status" value="1"/>
</dbReference>
<dbReference type="InterPro" id="IPR011006">
    <property type="entry name" value="CheY-like_superfamily"/>
</dbReference>
<name>A0A0H3ARI4_BRUO2</name>
<feature type="transmembrane region" description="Helical" evidence="5">
    <location>
        <begin position="138"/>
        <end position="163"/>
    </location>
</feature>
<dbReference type="CDD" id="cd16919">
    <property type="entry name" value="HATPase_CckA-like"/>
    <property type="match status" value="1"/>
</dbReference>
<dbReference type="InterPro" id="IPR005467">
    <property type="entry name" value="His_kinase_dom"/>
</dbReference>
<dbReference type="SMART" id="SM00448">
    <property type="entry name" value="REC"/>
    <property type="match status" value="1"/>
</dbReference>
<feature type="domain" description="PAS" evidence="8">
    <location>
        <begin position="171"/>
        <end position="212"/>
    </location>
</feature>
<feature type="transmembrane region" description="Helical" evidence="5">
    <location>
        <begin position="110"/>
        <end position="131"/>
    </location>
</feature>
<dbReference type="Pfam" id="PF00072">
    <property type="entry name" value="Response_reg"/>
    <property type="match status" value="1"/>
</dbReference>
<dbReference type="SUPFAM" id="SSF52172">
    <property type="entry name" value="CheY-like"/>
    <property type="match status" value="1"/>
</dbReference>
<dbReference type="PROSITE" id="PS50109">
    <property type="entry name" value="HIS_KIN"/>
    <property type="match status" value="1"/>
</dbReference>
<evidence type="ECO:0000259" key="6">
    <source>
        <dbReference type="PROSITE" id="PS50109"/>
    </source>
</evidence>
<dbReference type="SMART" id="SM00387">
    <property type="entry name" value="HATPase_c"/>
    <property type="match status" value="1"/>
</dbReference>
<accession>A0A0H3ARI4</accession>
<gene>
    <name evidence="9" type="ordered locus">BOV_1004</name>
</gene>
<dbReference type="CDD" id="cd00130">
    <property type="entry name" value="PAS"/>
    <property type="match status" value="1"/>
</dbReference>
<keyword evidence="9" id="KW-0418">Kinase</keyword>
<evidence type="ECO:0000313" key="9">
    <source>
        <dbReference type="EMBL" id="ABQ60963.1"/>
    </source>
</evidence>
<dbReference type="GO" id="GO:0000155">
    <property type="term" value="F:phosphorelay sensor kinase activity"/>
    <property type="evidence" value="ECO:0007669"/>
    <property type="project" value="InterPro"/>
</dbReference>
<dbReference type="PANTHER" id="PTHR43065:SF42">
    <property type="entry name" value="TWO-COMPONENT SENSOR PPRA"/>
    <property type="match status" value="1"/>
</dbReference>
<dbReference type="FunFam" id="3.30.450.20:FF:000289">
    <property type="entry name" value="Sensory box histidine kinase/response regulator"/>
    <property type="match status" value="1"/>
</dbReference>
<dbReference type="InterPro" id="IPR013656">
    <property type="entry name" value="PAS_4"/>
</dbReference>
<evidence type="ECO:0000313" key="10">
    <source>
        <dbReference type="Proteomes" id="UP000006383"/>
    </source>
</evidence>
<dbReference type="SMART" id="SM00091">
    <property type="entry name" value="PAS"/>
    <property type="match status" value="3"/>
</dbReference>
<keyword evidence="5" id="KW-0472">Membrane</keyword>
<dbReference type="InterPro" id="IPR003594">
    <property type="entry name" value="HATPase_dom"/>
</dbReference>
<dbReference type="EC" id="2.7.13.3" evidence="2"/>
<evidence type="ECO:0000256" key="1">
    <source>
        <dbReference type="ARBA" id="ARBA00000085"/>
    </source>
</evidence>
<dbReference type="PANTHER" id="PTHR43065">
    <property type="entry name" value="SENSOR HISTIDINE KINASE"/>
    <property type="match status" value="1"/>
</dbReference>
<dbReference type="SUPFAM" id="SSF47384">
    <property type="entry name" value="Homodimeric domain of signal transducing histidine kinase"/>
    <property type="match status" value="1"/>
</dbReference>
<reference evidence="10" key="1">
    <citation type="journal article" date="2009" name="PLoS ONE">
        <title>Genome degradation in Brucella ovis corresponds with narrowing of its host range and tissue tropism.</title>
        <authorList>
            <person name="Tsolis R.M."/>
            <person name="Seshadri R."/>
            <person name="Santos R.L."/>
            <person name="Sangari F.J."/>
            <person name="Lobo J.M."/>
            <person name="de Jong M.F."/>
            <person name="Ren Q."/>
            <person name="Myers G."/>
            <person name="Brinkac L.M."/>
            <person name="Nelson W.C."/>
            <person name="Deboy R.T."/>
            <person name="Angiuoli S."/>
            <person name="Khouri H."/>
            <person name="Dimitrov G."/>
            <person name="Robinson J.R."/>
            <person name="Mulligan S."/>
            <person name="Walker R.L."/>
            <person name="Elzer P.E."/>
            <person name="Hassan K.A."/>
            <person name="Paulsen I.T."/>
        </authorList>
    </citation>
    <scope>NUCLEOTIDE SEQUENCE [LARGE SCALE GENOMIC DNA]</scope>
    <source>
        <strain evidence="10">ATCC 25840 / 63/290 / NCTC 10512</strain>
    </source>
</reference>
<dbReference type="AlphaFoldDB" id="A0A0H3ARI4"/>
<dbReference type="Gene3D" id="3.30.450.20">
    <property type="entry name" value="PAS domain"/>
    <property type="match status" value="3"/>
</dbReference>
<comment type="catalytic activity">
    <reaction evidence="1">
        <text>ATP + protein L-histidine = ADP + protein N-phospho-L-histidine.</text>
        <dbReference type="EC" id="2.7.13.3"/>
    </reaction>
</comment>
<dbReference type="SUPFAM" id="SSF55874">
    <property type="entry name" value="ATPase domain of HSP90 chaperone/DNA topoisomerase II/histidine kinase"/>
    <property type="match status" value="1"/>
</dbReference>
<evidence type="ECO:0000256" key="2">
    <source>
        <dbReference type="ARBA" id="ARBA00012438"/>
    </source>
</evidence>
<dbReference type="KEGG" id="bov:BOV_1004"/>
<sequence>MRPKWCKTTVLASFPRGSACTARQLKHSANRIYLDARASVPARRAGILNEDRIELPDDAIGASAERRSTRDLRKPSRAGIQHERAVGLMSRQTDNTYPKPLVMPKRGPSAALRLLIVGILLMGAAFIYFLFRDQLGDGFALVLMGVLSMVGVFYLFGAATGLIQFSQRSDHQDLAHSFMDTQPEGTVISDPRGQIVYANQAYARMTGATDADGIRPLDQVLASEPAASDAIYRLTNAVRDGLSAQEEVRISGGLSRGANGSLAPVWYRIKARALEGGAEFKGPLVAWQVADISEERAEQERFFQELQEAINHLDHAPAGFFSANPAGRIIYLNATLAEWLGVDLTQFTPGSLTLNDIVAGSGMALIKAVKAEPGTSRNTVIDLDLIKRNGQSLAVRFYHRVQTARDGMPGTTRTIVLDRAEGDDSSVAQRSAEVRFTRFFNSAPMAIAAVDAEGHTLRTNARFLDIFSGVVDRDAIDRRVKLENVVHERDRETFNKALAAAFAGQASISPVDTVLPGNEERHIRFYMSPVTDLGGEAAEEAAVISAVETTEQKALENQMAQSQKMQAVGQLAGGIAHDFNNVLTAIIMSSDLLLTNHRASDPSFPDIMNIKQNANRAASLVRQLLAFSRRQTLRPEVLDLTDVLADLRMLLARLVGKDIELKIDHGRDLWPVKADLGQFEQVAVNLAVNARDAMPEGGQITLRTRNIPAADAAKLHYRDLPEADYVVFEVEDTGTGIPADVLEKIFEPFFTTKEVGKGTGLGLSMVYGIIKQTGGFIYCDSEVGKGTTFKIFLSRLIEEKRADDAPVAAKEKKVEKATDLSGSATVLLVEDEDAVRMGGVRALQSRGYTVHEAASGVEALEIMEELGGEVDIVVSDVVMPEMDGPTLLRELRKTHPDIKFIFVSGYAEDAFARNLPADAKFGFLPKPFSLKQLATTVKEMLEKQD</sequence>
<feature type="domain" description="PAS" evidence="8">
    <location>
        <begin position="432"/>
        <end position="505"/>
    </location>
</feature>
<dbReference type="FunFam" id="3.40.50.2300:FF:000314">
    <property type="entry name" value="Multi-sensor hybrid histidine kinase"/>
    <property type="match status" value="1"/>
</dbReference>
<dbReference type="InterPro" id="IPR035965">
    <property type="entry name" value="PAS-like_dom_sf"/>
</dbReference>
<dbReference type="Pfam" id="PF08448">
    <property type="entry name" value="PAS_4"/>
    <property type="match status" value="1"/>
</dbReference>
<evidence type="ECO:0000256" key="3">
    <source>
        <dbReference type="ARBA" id="ARBA00022553"/>
    </source>
</evidence>
<dbReference type="Pfam" id="PF02518">
    <property type="entry name" value="HATPase_c"/>
    <property type="match status" value="1"/>
</dbReference>
<dbReference type="PRINTS" id="PR00344">
    <property type="entry name" value="BCTRLSENSOR"/>
</dbReference>
<dbReference type="SUPFAM" id="SSF55785">
    <property type="entry name" value="PYP-like sensor domain (PAS domain)"/>
    <property type="match status" value="3"/>
</dbReference>
<dbReference type="CDD" id="cd00082">
    <property type="entry name" value="HisKA"/>
    <property type="match status" value="1"/>
</dbReference>
<dbReference type="FunFam" id="1.10.287.130:FF:000037">
    <property type="entry name" value="Hybrid sensor histidine kinase/response regulator"/>
    <property type="match status" value="1"/>
</dbReference>
<keyword evidence="5" id="KW-1133">Transmembrane helix</keyword>
<dbReference type="InterPro" id="IPR036890">
    <property type="entry name" value="HATPase_C_sf"/>
</dbReference>
<dbReference type="Proteomes" id="UP000006383">
    <property type="component" value="Chromosome I"/>
</dbReference>
<keyword evidence="5" id="KW-0812">Transmembrane</keyword>
<dbReference type="InterPro" id="IPR004358">
    <property type="entry name" value="Sig_transdc_His_kin-like_C"/>
</dbReference>
<organism evidence="9 10">
    <name type="scientific">Brucella ovis (strain ATCC 25840 / 63/290 / NCTC 10512)</name>
    <dbReference type="NCBI Taxonomy" id="444178"/>
    <lineage>
        <taxon>Bacteria</taxon>
        <taxon>Pseudomonadati</taxon>
        <taxon>Pseudomonadota</taxon>
        <taxon>Alphaproteobacteria</taxon>
        <taxon>Hyphomicrobiales</taxon>
        <taxon>Brucellaceae</taxon>
        <taxon>Brucella/Ochrobactrum group</taxon>
        <taxon>Brucella</taxon>
    </lineage>
</organism>
<dbReference type="Gene3D" id="1.10.287.130">
    <property type="match status" value="1"/>
</dbReference>
<dbReference type="PROSITE" id="PS50110">
    <property type="entry name" value="RESPONSE_REGULATORY"/>
    <property type="match status" value="1"/>
</dbReference>
<keyword evidence="9" id="KW-0808">Transferase</keyword>
<dbReference type="InterPro" id="IPR003661">
    <property type="entry name" value="HisK_dim/P_dom"/>
</dbReference>
<dbReference type="SMART" id="SM00388">
    <property type="entry name" value="HisKA"/>
    <property type="match status" value="1"/>
</dbReference>
<dbReference type="Pfam" id="PF13188">
    <property type="entry name" value="PAS_8"/>
    <property type="match status" value="2"/>
</dbReference>
<keyword evidence="10" id="KW-1185">Reference proteome</keyword>
<dbReference type="Gene3D" id="3.40.50.2300">
    <property type="match status" value="1"/>
</dbReference>
<protein>
    <recommendedName>
        <fullName evidence="2">histidine kinase</fullName>
        <ecNumber evidence="2">2.7.13.3</ecNumber>
    </recommendedName>
</protein>
<feature type="domain" description="Response regulatory" evidence="7">
    <location>
        <begin position="825"/>
        <end position="941"/>
    </location>
</feature>
<dbReference type="Gene3D" id="3.30.565.10">
    <property type="entry name" value="Histidine kinase-like ATPase, C-terminal domain"/>
    <property type="match status" value="1"/>
</dbReference>
<dbReference type="InterPro" id="IPR001789">
    <property type="entry name" value="Sig_transdc_resp-reg_receiver"/>
</dbReference>
<evidence type="ECO:0000256" key="4">
    <source>
        <dbReference type="PROSITE-ProRule" id="PRU00169"/>
    </source>
</evidence>
<evidence type="ECO:0000259" key="7">
    <source>
        <dbReference type="PROSITE" id="PS50110"/>
    </source>
</evidence>
<feature type="modified residue" description="4-aspartylphosphate" evidence="4">
    <location>
        <position position="876"/>
    </location>
</feature>
<dbReference type="InterPro" id="IPR000014">
    <property type="entry name" value="PAS"/>
</dbReference>
<feature type="domain" description="Histidine kinase" evidence="6">
    <location>
        <begin position="574"/>
        <end position="797"/>
    </location>
</feature>
<evidence type="ECO:0000259" key="8">
    <source>
        <dbReference type="PROSITE" id="PS50112"/>
    </source>
</evidence>
<dbReference type="HOGENOM" id="CLU_000445_114_51_5"/>
<keyword evidence="3 4" id="KW-0597">Phosphoprotein</keyword>
<proteinExistence type="predicted"/>
<evidence type="ECO:0000256" key="5">
    <source>
        <dbReference type="SAM" id="Phobius"/>
    </source>
</evidence>
<dbReference type="CDD" id="cd18160">
    <property type="entry name" value="REC_CpdR_CckA-like"/>
    <property type="match status" value="1"/>
</dbReference>